<comment type="similarity">
    <text evidence="2 6">Belongs to the acyl-CoA dehydrogenase family.</text>
</comment>
<dbReference type="Gene3D" id="1.10.540.10">
    <property type="entry name" value="Acyl-CoA dehydrogenase/oxidase, N-terminal domain"/>
    <property type="match status" value="1"/>
</dbReference>
<dbReference type="InterPro" id="IPR046373">
    <property type="entry name" value="Acyl-CoA_Oxase/DH_mid-dom_sf"/>
</dbReference>
<dbReference type="Proteomes" id="UP000065473">
    <property type="component" value="Chromosome"/>
</dbReference>
<dbReference type="EMBL" id="CP013695">
    <property type="protein sequence ID" value="ALU31380.1"/>
    <property type="molecule type" value="Genomic_DNA"/>
</dbReference>
<accession>A0A0U3GJX0</accession>
<feature type="domain" description="Acyl-CoA dehydrogenase/oxidase N-terminal" evidence="9">
    <location>
        <begin position="6"/>
        <end position="117"/>
    </location>
</feature>
<protein>
    <submittedName>
        <fullName evidence="10">Acyl-CoA dehydrogenase</fullName>
    </submittedName>
</protein>
<evidence type="ECO:0000256" key="2">
    <source>
        <dbReference type="ARBA" id="ARBA00009347"/>
    </source>
</evidence>
<keyword evidence="5 6" id="KW-0560">Oxidoreductase</keyword>
<sequence>MGEEDKELEEYRNKVREWIRKNVPEEIKEKGDMAPVEVLKSWQRKIYEAGYLGVSWPKEYGGWGDSPIKEIIVREEFAKAGVPYATIGLGVSVTGPAILNNGNEEQKKKHIRRILTAEDIWCQGFSEPHAGSDLASIRTKIEDKGDHYEVNGQKIWSSYAHLANYCLLLGRTGDPSERHKGLTILIVDMRSEGIKVSPIKQITGRSEFNTVYFNQVKVPKENVVGKVGEGWRVAMSTLNYERLNIGTILFGVERIIRDLVNTGYKGESLINTAEDIIALKAFYKRILERMKKGYIAGPEAAMIKLVASESMQKVYESAFNTMGPEALVVERKPGFRPEIVYGLLASRSITIAGGTSEILRNLLGEVVLGLPKG</sequence>
<evidence type="ECO:0000259" key="8">
    <source>
        <dbReference type="Pfam" id="PF02770"/>
    </source>
</evidence>
<dbReference type="PANTHER" id="PTHR43292:SF4">
    <property type="entry name" value="ACYL-COA DEHYDROGENASE FADE34"/>
    <property type="match status" value="1"/>
</dbReference>
<dbReference type="InterPro" id="IPR036250">
    <property type="entry name" value="AcylCo_DH-like_C"/>
</dbReference>
<dbReference type="RefSeq" id="WP_011277962.1">
    <property type="nucleotide sequence ID" value="NZ_BHWZ01000002.1"/>
</dbReference>
<dbReference type="STRING" id="1435377.SUSAZ_05170"/>
<dbReference type="GO" id="GO:0050660">
    <property type="term" value="F:flavin adenine dinucleotide binding"/>
    <property type="evidence" value="ECO:0007669"/>
    <property type="project" value="InterPro"/>
</dbReference>
<dbReference type="Gene3D" id="1.20.140.10">
    <property type="entry name" value="Butyryl-CoA Dehydrogenase, subunit A, domain 3"/>
    <property type="match status" value="1"/>
</dbReference>
<dbReference type="SUPFAM" id="SSF56645">
    <property type="entry name" value="Acyl-CoA dehydrogenase NM domain-like"/>
    <property type="match status" value="1"/>
</dbReference>
<dbReference type="AlphaFoldDB" id="A0A0U3GJX0"/>
<feature type="domain" description="Acyl-CoA dehydrogenase/oxidase C-terminal" evidence="7">
    <location>
        <begin position="228"/>
        <end position="367"/>
    </location>
</feature>
<dbReference type="OrthoDB" id="275197at2157"/>
<evidence type="ECO:0000313" key="12">
    <source>
        <dbReference type="Proteomes" id="UP000060043"/>
    </source>
</evidence>
<dbReference type="PANTHER" id="PTHR43292">
    <property type="entry name" value="ACYL-COA DEHYDROGENASE"/>
    <property type="match status" value="1"/>
</dbReference>
<dbReference type="SMR" id="A0A0U3GJX0"/>
<comment type="cofactor">
    <cofactor evidence="1 6">
        <name>FAD</name>
        <dbReference type="ChEBI" id="CHEBI:57692"/>
    </cofactor>
</comment>
<dbReference type="OMA" id="WANWHRD"/>
<evidence type="ECO:0000256" key="5">
    <source>
        <dbReference type="ARBA" id="ARBA00023002"/>
    </source>
</evidence>
<dbReference type="GeneID" id="14551614"/>
<dbReference type="Pfam" id="PF02771">
    <property type="entry name" value="Acyl-CoA_dh_N"/>
    <property type="match status" value="1"/>
</dbReference>
<keyword evidence="3 6" id="KW-0285">Flavoprotein</keyword>
<evidence type="ECO:0000256" key="3">
    <source>
        <dbReference type="ARBA" id="ARBA00022630"/>
    </source>
</evidence>
<dbReference type="InterPro" id="IPR037069">
    <property type="entry name" value="AcylCoA_DH/ox_N_sf"/>
</dbReference>
<dbReference type="InterPro" id="IPR009075">
    <property type="entry name" value="AcylCo_DH/oxidase_C"/>
</dbReference>
<evidence type="ECO:0000313" key="13">
    <source>
        <dbReference type="Proteomes" id="UP000065473"/>
    </source>
</evidence>
<dbReference type="EMBL" id="CP013694">
    <property type="protein sequence ID" value="ALU28664.1"/>
    <property type="molecule type" value="Genomic_DNA"/>
</dbReference>
<evidence type="ECO:0000256" key="6">
    <source>
        <dbReference type="RuleBase" id="RU362125"/>
    </source>
</evidence>
<dbReference type="InterPro" id="IPR052161">
    <property type="entry name" value="Mycobact_Acyl-CoA_DH"/>
</dbReference>
<dbReference type="InterPro" id="IPR009100">
    <property type="entry name" value="AcylCoA_DH/oxidase_NM_dom_sf"/>
</dbReference>
<proteinExistence type="inferred from homology"/>
<dbReference type="Gene3D" id="2.40.110.10">
    <property type="entry name" value="Butyryl-CoA Dehydrogenase, subunit A, domain 2"/>
    <property type="match status" value="1"/>
</dbReference>
<dbReference type="InterPro" id="IPR013786">
    <property type="entry name" value="AcylCoA_DH/ox_N"/>
</dbReference>
<reference evidence="12 13" key="1">
    <citation type="submission" date="2015-12" db="EMBL/GenBank/DDBJ databases">
        <title>A stable core within a dynamic pangenome in Sulfolobus acidocaldarius.</title>
        <authorList>
            <person name="Anderson R."/>
            <person name="Kouris A."/>
            <person name="Seward C."/>
            <person name="Campbell K."/>
            <person name="Whitaker R."/>
        </authorList>
    </citation>
    <scope>NUCLEOTIDE SEQUENCE [LARGE SCALE GENOMIC DNA]</scope>
    <source>
        <strain evidence="10 13">GG12-C01-09</strain>
        <strain evidence="11 12">NG05B_CO5_07</strain>
    </source>
</reference>
<evidence type="ECO:0000313" key="10">
    <source>
        <dbReference type="EMBL" id="ALU28664.1"/>
    </source>
</evidence>
<evidence type="ECO:0000259" key="7">
    <source>
        <dbReference type="Pfam" id="PF00441"/>
    </source>
</evidence>
<dbReference type="SUPFAM" id="SSF47203">
    <property type="entry name" value="Acyl-CoA dehydrogenase C-terminal domain-like"/>
    <property type="match status" value="1"/>
</dbReference>
<dbReference type="PaxDb" id="1435377-SUSAZ_05170"/>
<name>A0A0U3GJX0_9CREN</name>
<dbReference type="FunFam" id="2.40.110.10:FF:000011">
    <property type="entry name" value="Acyl-CoA dehydrogenase FadE34"/>
    <property type="match status" value="1"/>
</dbReference>
<dbReference type="GO" id="GO:0005886">
    <property type="term" value="C:plasma membrane"/>
    <property type="evidence" value="ECO:0007669"/>
    <property type="project" value="TreeGrafter"/>
</dbReference>
<keyword evidence="4 6" id="KW-0274">FAD</keyword>
<dbReference type="Pfam" id="PF02770">
    <property type="entry name" value="Acyl-CoA_dh_M"/>
    <property type="match status" value="1"/>
</dbReference>
<organism evidence="10 13">
    <name type="scientific">Sulfolobus acidocaldarius</name>
    <dbReference type="NCBI Taxonomy" id="2285"/>
    <lineage>
        <taxon>Archaea</taxon>
        <taxon>Thermoproteota</taxon>
        <taxon>Thermoprotei</taxon>
        <taxon>Sulfolobales</taxon>
        <taxon>Sulfolobaceae</taxon>
        <taxon>Sulfolobus</taxon>
    </lineage>
</organism>
<evidence type="ECO:0000259" key="9">
    <source>
        <dbReference type="Pfam" id="PF02771"/>
    </source>
</evidence>
<feature type="domain" description="Acyl-CoA oxidase/dehydrogenase middle" evidence="8">
    <location>
        <begin position="122"/>
        <end position="215"/>
    </location>
</feature>
<dbReference type="Pfam" id="PF00441">
    <property type="entry name" value="Acyl-CoA_dh_1"/>
    <property type="match status" value="1"/>
</dbReference>
<dbReference type="InterPro" id="IPR006091">
    <property type="entry name" value="Acyl-CoA_Oxase/DH_mid-dom"/>
</dbReference>
<evidence type="ECO:0000256" key="4">
    <source>
        <dbReference type="ARBA" id="ARBA00022827"/>
    </source>
</evidence>
<dbReference type="GO" id="GO:0016627">
    <property type="term" value="F:oxidoreductase activity, acting on the CH-CH group of donors"/>
    <property type="evidence" value="ECO:0007669"/>
    <property type="project" value="InterPro"/>
</dbReference>
<evidence type="ECO:0000313" key="11">
    <source>
        <dbReference type="EMBL" id="ALU31380.1"/>
    </source>
</evidence>
<evidence type="ECO:0000256" key="1">
    <source>
        <dbReference type="ARBA" id="ARBA00001974"/>
    </source>
</evidence>
<dbReference type="Proteomes" id="UP000060043">
    <property type="component" value="Chromosome"/>
</dbReference>
<gene>
    <name evidence="10" type="ORF">ATY89_00950</name>
    <name evidence="11" type="ORF">ATZ20_03985</name>
</gene>